<gene>
    <name evidence="1" type="ORF">ENV26_02145</name>
</gene>
<dbReference type="AlphaFoldDB" id="A0A7C5ZZY9"/>
<organism evidence="1">
    <name type="scientific">Thermus tengchongensis</name>
    <dbReference type="NCBI Taxonomy" id="1214928"/>
    <lineage>
        <taxon>Bacteria</taxon>
        <taxon>Thermotogati</taxon>
        <taxon>Deinococcota</taxon>
        <taxon>Deinococci</taxon>
        <taxon>Thermales</taxon>
        <taxon>Thermaceae</taxon>
        <taxon>Thermus</taxon>
    </lineage>
</organism>
<comment type="caution">
    <text evidence="1">The sequence shown here is derived from an EMBL/GenBank/DDBJ whole genome shotgun (WGS) entry which is preliminary data.</text>
</comment>
<evidence type="ECO:0000313" key="1">
    <source>
        <dbReference type="EMBL" id="HHS37813.1"/>
    </source>
</evidence>
<reference evidence="1" key="1">
    <citation type="journal article" date="2020" name="mSystems">
        <title>Genome- and Community-Level Interaction Insights into Carbon Utilization and Element Cycling Functions of Hydrothermarchaeota in Hydrothermal Sediment.</title>
        <authorList>
            <person name="Zhou Z."/>
            <person name="Liu Y."/>
            <person name="Xu W."/>
            <person name="Pan J."/>
            <person name="Luo Z.H."/>
            <person name="Li M."/>
        </authorList>
    </citation>
    <scope>NUCLEOTIDE SEQUENCE [LARGE SCALE GENOMIC DNA]</scope>
    <source>
        <strain evidence="1">SpSt-743</strain>
    </source>
</reference>
<dbReference type="EMBL" id="DTFR01000131">
    <property type="protein sequence ID" value="HHS37813.1"/>
    <property type="molecule type" value="Genomic_DNA"/>
</dbReference>
<proteinExistence type="predicted"/>
<protein>
    <submittedName>
        <fullName evidence="1">Uncharacterized protein</fullName>
    </submittedName>
</protein>
<sequence length="142" mass="14553">MRRWLAAVLVVLALGLAQRAEVSGGSPFGVQGGLRFSLVPLLLDGRVYGGVGLEAVGGGVDLLLKLPLTDLYLGLGGFYGTGPVLTLPQDARGHAGLRAVLGTWLNLPLPLLGVYMEAHPTLYLSPHTGLGIGAAVGVSVGF</sequence>
<name>A0A7C5ZZY9_9DEIN</name>
<accession>A0A7C5ZZY9</accession>